<dbReference type="InterPro" id="IPR022572">
    <property type="entry name" value="DNA_rep/recomb_RecO_N"/>
</dbReference>
<reference evidence="5 6" key="1">
    <citation type="submission" date="2017-09" db="EMBL/GenBank/DDBJ databases">
        <title>Depth-based differentiation of microbial function through sediment-hosted aquifers and enrichment of novel symbionts in the deep terrestrial subsurface.</title>
        <authorList>
            <person name="Probst A.J."/>
            <person name="Ladd B."/>
            <person name="Jarett J.K."/>
            <person name="Geller-Mcgrath D.E."/>
            <person name="Sieber C.M."/>
            <person name="Emerson J.B."/>
            <person name="Anantharaman K."/>
            <person name="Thomas B.C."/>
            <person name="Malmstrom R."/>
            <person name="Stieglmeier M."/>
            <person name="Klingl A."/>
            <person name="Woyke T."/>
            <person name="Ryan C.M."/>
            <person name="Banfield J.F."/>
        </authorList>
    </citation>
    <scope>NUCLEOTIDE SEQUENCE [LARGE SCALE GENOMIC DNA]</scope>
    <source>
        <strain evidence="5">CG10_big_fil_rev_8_21_14_0_10_36_16</strain>
    </source>
</reference>
<evidence type="ECO:0000313" key="6">
    <source>
        <dbReference type="Proteomes" id="UP000228496"/>
    </source>
</evidence>
<keyword evidence="3" id="KW-0234">DNA repair</keyword>
<feature type="domain" description="DNA replication/recombination mediator RecO N-terminal" evidence="4">
    <location>
        <begin position="10"/>
        <end position="83"/>
    </location>
</feature>
<dbReference type="GO" id="GO:0006310">
    <property type="term" value="P:DNA recombination"/>
    <property type="evidence" value="ECO:0007669"/>
    <property type="project" value="UniProtKB-KW"/>
</dbReference>
<name>A0A2J0Q7T8_9BACT</name>
<proteinExistence type="predicted"/>
<dbReference type="InterPro" id="IPR003717">
    <property type="entry name" value="RecO"/>
</dbReference>
<dbReference type="SUPFAM" id="SSF50249">
    <property type="entry name" value="Nucleic acid-binding proteins"/>
    <property type="match status" value="1"/>
</dbReference>
<dbReference type="InterPro" id="IPR012340">
    <property type="entry name" value="NA-bd_OB-fold"/>
</dbReference>
<dbReference type="PANTHER" id="PTHR33991:SF1">
    <property type="entry name" value="DNA REPAIR PROTEIN RECO"/>
    <property type="match status" value="1"/>
</dbReference>
<dbReference type="Pfam" id="PF11967">
    <property type="entry name" value="RecO_N"/>
    <property type="match status" value="1"/>
</dbReference>
<dbReference type="AlphaFoldDB" id="A0A2J0Q7T8"/>
<dbReference type="GO" id="GO:0006302">
    <property type="term" value="P:double-strand break repair"/>
    <property type="evidence" value="ECO:0007669"/>
    <property type="project" value="TreeGrafter"/>
</dbReference>
<evidence type="ECO:0000256" key="3">
    <source>
        <dbReference type="ARBA" id="ARBA00023204"/>
    </source>
</evidence>
<accession>A0A2J0Q7T8</accession>
<dbReference type="PANTHER" id="PTHR33991">
    <property type="entry name" value="DNA REPAIR PROTEIN RECO"/>
    <property type="match status" value="1"/>
</dbReference>
<evidence type="ECO:0000256" key="2">
    <source>
        <dbReference type="ARBA" id="ARBA00023172"/>
    </source>
</evidence>
<dbReference type="EMBL" id="PCXQ01000004">
    <property type="protein sequence ID" value="PJE51151.1"/>
    <property type="molecule type" value="Genomic_DNA"/>
</dbReference>
<keyword evidence="2" id="KW-0233">DNA recombination</keyword>
<evidence type="ECO:0000313" key="5">
    <source>
        <dbReference type="EMBL" id="PJE51151.1"/>
    </source>
</evidence>
<dbReference type="GO" id="GO:0043590">
    <property type="term" value="C:bacterial nucleoid"/>
    <property type="evidence" value="ECO:0007669"/>
    <property type="project" value="TreeGrafter"/>
</dbReference>
<protein>
    <submittedName>
        <fullName evidence="5">DNA repair protein RecO</fullName>
    </submittedName>
</protein>
<comment type="caution">
    <text evidence="5">The sequence shown here is derived from an EMBL/GenBank/DDBJ whole genome shotgun (WGS) entry which is preliminary data.</text>
</comment>
<organism evidence="5 6">
    <name type="scientific">Candidatus Yanofskybacteria bacterium CG10_big_fil_rev_8_21_14_0_10_36_16</name>
    <dbReference type="NCBI Taxonomy" id="1975096"/>
    <lineage>
        <taxon>Bacteria</taxon>
        <taxon>Candidatus Yanofskyibacteriota</taxon>
    </lineage>
</organism>
<keyword evidence="1" id="KW-0227">DNA damage</keyword>
<evidence type="ECO:0000256" key="1">
    <source>
        <dbReference type="ARBA" id="ARBA00022763"/>
    </source>
</evidence>
<gene>
    <name evidence="5" type="primary">recO</name>
    <name evidence="5" type="ORF">COV29_02665</name>
</gene>
<sequence length="181" mass="20710">MKDIYSIINTMRAFIIKKIPIREYDELVICYTQEDGKQVYQAKSVLRSTSKQASHLDILNLVDFNLVQGNGHPIITSAYCLNAFSKIKSDIKALAVSFFIVELMDKVVMEGERDGSLWDFLSNKLNDINLFANKKDIFWQKEFKKIHAEAVNVLGYGKGLSIEEAVERRFGSLQLIQNVVR</sequence>
<dbReference type="NCBIfam" id="TIGR00613">
    <property type="entry name" value="reco"/>
    <property type="match status" value="1"/>
</dbReference>
<dbReference type="Proteomes" id="UP000228496">
    <property type="component" value="Unassembled WGS sequence"/>
</dbReference>
<dbReference type="Gene3D" id="2.40.50.140">
    <property type="entry name" value="Nucleic acid-binding proteins"/>
    <property type="match status" value="1"/>
</dbReference>
<evidence type="ECO:0000259" key="4">
    <source>
        <dbReference type="Pfam" id="PF11967"/>
    </source>
</evidence>